<name>A0ACC2WMY1_9TREE</name>
<evidence type="ECO:0000313" key="2">
    <source>
        <dbReference type="Proteomes" id="UP001243375"/>
    </source>
</evidence>
<sequence length="254" mass="29237">MSQFSQHAFPASLLDSTLKSRNTQTLTSNGSRTMESQDFGKQVNVSRKAQNDLCKLSSYYPDKYEASDWYHELVSDMICSPNIGKVEKGILMSTNTNEMVTENDELPGHQYTMAVLHVESQNLFAWQYGFRRKNQQPFCKITQIQPKHHEESPGKMVLQMDGVGHTPPDFAKNLSDAFALALDATRDFKVRDDCPRWLNQKVVNMLIEHVDKQRKRHNDLCEWIQQEKDTQHVEDPPLEPDINSYEPGEGDNPY</sequence>
<accession>A0ACC2WMY1</accession>
<keyword evidence="2" id="KW-1185">Reference proteome</keyword>
<protein>
    <submittedName>
        <fullName evidence="1">Uncharacterized protein</fullName>
    </submittedName>
</protein>
<gene>
    <name evidence="1" type="ORF">QFC22_006263</name>
</gene>
<proteinExistence type="predicted"/>
<dbReference type="EMBL" id="JASBWU010000025">
    <property type="protein sequence ID" value="KAJ9112514.1"/>
    <property type="molecule type" value="Genomic_DNA"/>
</dbReference>
<dbReference type="Proteomes" id="UP001243375">
    <property type="component" value="Unassembled WGS sequence"/>
</dbReference>
<comment type="caution">
    <text evidence="1">The sequence shown here is derived from an EMBL/GenBank/DDBJ whole genome shotgun (WGS) entry which is preliminary data.</text>
</comment>
<organism evidence="1 2">
    <name type="scientific">Naganishia vaughanmartiniae</name>
    <dbReference type="NCBI Taxonomy" id="1424756"/>
    <lineage>
        <taxon>Eukaryota</taxon>
        <taxon>Fungi</taxon>
        <taxon>Dikarya</taxon>
        <taxon>Basidiomycota</taxon>
        <taxon>Agaricomycotina</taxon>
        <taxon>Tremellomycetes</taxon>
        <taxon>Filobasidiales</taxon>
        <taxon>Filobasidiaceae</taxon>
        <taxon>Naganishia</taxon>
    </lineage>
</organism>
<reference evidence="1" key="1">
    <citation type="submission" date="2023-04" db="EMBL/GenBank/DDBJ databases">
        <title>Draft Genome sequencing of Naganishia species isolated from polar environments using Oxford Nanopore Technology.</title>
        <authorList>
            <person name="Leo P."/>
            <person name="Venkateswaran K."/>
        </authorList>
    </citation>
    <scope>NUCLEOTIDE SEQUENCE</scope>
    <source>
        <strain evidence="1">MNA-CCFEE 5425</strain>
    </source>
</reference>
<evidence type="ECO:0000313" key="1">
    <source>
        <dbReference type="EMBL" id="KAJ9112514.1"/>
    </source>
</evidence>